<keyword evidence="5" id="KW-0443">Lipid metabolism</keyword>
<dbReference type="Pfam" id="PF01553">
    <property type="entry name" value="Acyltransferase"/>
    <property type="match status" value="1"/>
</dbReference>
<dbReference type="OrthoDB" id="9806880at2"/>
<keyword evidence="6" id="KW-0472">Membrane</keyword>
<comment type="subcellular location">
    <subcellularLocation>
        <location evidence="1">Membrane</location>
    </subcellularLocation>
</comment>
<dbReference type="GO" id="GO:0016020">
    <property type="term" value="C:membrane"/>
    <property type="evidence" value="ECO:0007669"/>
    <property type="project" value="UniProtKB-SubCell"/>
</dbReference>
<keyword evidence="4" id="KW-1133">Transmembrane helix</keyword>
<dbReference type="PANTHER" id="PTHR23063:SF52">
    <property type="entry name" value="LYSOPHOSPHATIDYLCHOLINE ACYLTRANSFERASE"/>
    <property type="match status" value="1"/>
</dbReference>
<evidence type="ECO:0000256" key="1">
    <source>
        <dbReference type="ARBA" id="ARBA00004370"/>
    </source>
</evidence>
<reference evidence="9 10" key="1">
    <citation type="submission" date="2018-09" db="EMBL/GenBank/DDBJ databases">
        <title>Sphingomonas peninsula sp. nov., isolated from fildes peninsula, Antarctic soil.</title>
        <authorList>
            <person name="Yingchao G."/>
        </authorList>
    </citation>
    <scope>NUCLEOTIDE SEQUENCE [LARGE SCALE GENOMIC DNA]</scope>
    <source>
        <strain evidence="9 10">YZ-8</strain>
    </source>
</reference>
<keyword evidence="7 9" id="KW-0012">Acyltransferase</keyword>
<evidence type="ECO:0000313" key="10">
    <source>
        <dbReference type="Proteomes" id="UP000276254"/>
    </source>
</evidence>
<evidence type="ECO:0000313" key="9">
    <source>
        <dbReference type="EMBL" id="AYJ87890.1"/>
    </source>
</evidence>
<dbReference type="KEGG" id="spha:D3Y57_09945"/>
<evidence type="ECO:0000259" key="8">
    <source>
        <dbReference type="SMART" id="SM00563"/>
    </source>
</evidence>
<dbReference type="SMART" id="SM00563">
    <property type="entry name" value="PlsC"/>
    <property type="match status" value="1"/>
</dbReference>
<feature type="domain" description="Phospholipid/glycerol acyltransferase" evidence="8">
    <location>
        <begin position="56"/>
        <end position="170"/>
    </location>
</feature>
<dbReference type="Proteomes" id="UP000276254">
    <property type="component" value="Chromosome"/>
</dbReference>
<dbReference type="EMBL" id="CP032829">
    <property type="protein sequence ID" value="AYJ87890.1"/>
    <property type="molecule type" value="Genomic_DNA"/>
</dbReference>
<protein>
    <submittedName>
        <fullName evidence="9">1-acyl-sn-glycerol-3-phosphate acyltransferase</fullName>
    </submittedName>
</protein>
<dbReference type="AlphaFoldDB" id="A0A494TF10"/>
<name>A0A494TF10_SPHPE</name>
<evidence type="ECO:0000256" key="7">
    <source>
        <dbReference type="ARBA" id="ARBA00023315"/>
    </source>
</evidence>
<gene>
    <name evidence="9" type="ORF">D3Y57_09945</name>
</gene>
<proteinExistence type="predicted"/>
<dbReference type="InterPro" id="IPR002123">
    <property type="entry name" value="Plipid/glycerol_acylTrfase"/>
</dbReference>
<organism evidence="9 10">
    <name type="scientific">Sphingomonas paeninsulae</name>
    <dbReference type="NCBI Taxonomy" id="2319844"/>
    <lineage>
        <taxon>Bacteria</taxon>
        <taxon>Pseudomonadati</taxon>
        <taxon>Pseudomonadota</taxon>
        <taxon>Alphaproteobacteria</taxon>
        <taxon>Sphingomonadales</taxon>
        <taxon>Sphingomonadaceae</taxon>
        <taxon>Sphingomonas</taxon>
    </lineage>
</organism>
<keyword evidence="2 9" id="KW-0808">Transferase</keyword>
<evidence type="ECO:0000256" key="6">
    <source>
        <dbReference type="ARBA" id="ARBA00023136"/>
    </source>
</evidence>
<evidence type="ECO:0000256" key="2">
    <source>
        <dbReference type="ARBA" id="ARBA00022679"/>
    </source>
</evidence>
<dbReference type="GO" id="GO:0016746">
    <property type="term" value="F:acyltransferase activity"/>
    <property type="evidence" value="ECO:0007669"/>
    <property type="project" value="UniProtKB-KW"/>
</dbReference>
<evidence type="ECO:0000256" key="5">
    <source>
        <dbReference type="ARBA" id="ARBA00023098"/>
    </source>
</evidence>
<dbReference type="PANTHER" id="PTHR23063">
    <property type="entry name" value="PHOSPHOLIPID ACYLTRANSFERASE"/>
    <property type="match status" value="1"/>
</dbReference>
<dbReference type="GO" id="GO:0006629">
    <property type="term" value="P:lipid metabolic process"/>
    <property type="evidence" value="ECO:0007669"/>
    <property type="project" value="UniProtKB-KW"/>
</dbReference>
<keyword evidence="10" id="KW-1185">Reference proteome</keyword>
<keyword evidence="3" id="KW-0812">Transmembrane</keyword>
<dbReference type="SUPFAM" id="SSF69593">
    <property type="entry name" value="Glycerol-3-phosphate (1)-acyltransferase"/>
    <property type="match status" value="1"/>
</dbReference>
<sequence>MRLTFLALALAMALPLHFLFRTLGFQSPCPRLFLKSVARICGAVVSTQGARLKSDVFYVSNHITWLDVPVLAGATGAAFVAQSAIAGWPLIGWLSKLNRTVFVARADRMTIAQQVETLRDALNHHQPIVVFPEGTTTDGQSLLPFKPPLFAVVTPPPRPMMVQPVLIDYRNMVPEFAWVDDEGVGQNAVRLLSRRGTFPVCVIFLDSIDPAAFPDRKAIAAESQKRIADALAASLSRVAIV</sequence>
<evidence type="ECO:0000256" key="3">
    <source>
        <dbReference type="ARBA" id="ARBA00022692"/>
    </source>
</evidence>
<accession>A0A494TF10</accession>
<evidence type="ECO:0000256" key="4">
    <source>
        <dbReference type="ARBA" id="ARBA00022989"/>
    </source>
</evidence>